<proteinExistence type="predicted"/>
<gene>
    <name evidence="2" type="ORF">VITISV_014351</name>
</gene>
<dbReference type="EMBL" id="AM449133">
    <property type="protein sequence ID" value="CAN72073.1"/>
    <property type="molecule type" value="Genomic_DNA"/>
</dbReference>
<evidence type="ECO:0000256" key="1">
    <source>
        <dbReference type="SAM" id="MobiDB-lite"/>
    </source>
</evidence>
<reference evidence="2" key="1">
    <citation type="journal article" date="2007" name="PLoS ONE">
        <title>The first genome sequence of an elite grapevine cultivar (Pinot noir Vitis vinifera L.): coping with a highly heterozygous genome.</title>
        <authorList>
            <person name="Velasco R."/>
            <person name="Zharkikh A."/>
            <person name="Troggio M."/>
            <person name="Cartwright D.A."/>
            <person name="Cestaro A."/>
            <person name="Pruss D."/>
            <person name="Pindo M."/>
            <person name="FitzGerald L.M."/>
            <person name="Vezzulli S."/>
            <person name="Reid J."/>
            <person name="Malacarne G."/>
            <person name="Iliev D."/>
            <person name="Coppola G."/>
            <person name="Wardell B."/>
            <person name="Micheletti D."/>
            <person name="Macalma T."/>
            <person name="Facci M."/>
            <person name="Mitchell J.T."/>
            <person name="Perazzolli M."/>
            <person name="Eldredge G."/>
            <person name="Gatto P."/>
            <person name="Oyzerski R."/>
            <person name="Moretto M."/>
            <person name="Gutin N."/>
            <person name="Stefanini M."/>
            <person name="Chen Y."/>
            <person name="Segala C."/>
            <person name="Davenport C."/>
            <person name="Dematte L."/>
            <person name="Mraz A."/>
            <person name="Battilana J."/>
            <person name="Stormo K."/>
            <person name="Costa F."/>
            <person name="Tao Q."/>
            <person name="Si-Ammour A."/>
            <person name="Harkins T."/>
            <person name="Lackey A."/>
            <person name="Perbost C."/>
            <person name="Taillon B."/>
            <person name="Stella A."/>
            <person name="Solovyev V."/>
            <person name="Fawcett J.A."/>
            <person name="Sterck L."/>
            <person name="Vandepoele K."/>
            <person name="Grando S.M."/>
            <person name="Toppo S."/>
            <person name="Moser C."/>
            <person name="Lanchbury J."/>
            <person name="Bogden R."/>
            <person name="Skolnick M."/>
            <person name="Sgaramella V."/>
            <person name="Bhatnagar S.K."/>
            <person name="Fontana P."/>
            <person name="Gutin A."/>
            <person name="Van de Peer Y."/>
            <person name="Salamini F."/>
            <person name="Viola R."/>
        </authorList>
    </citation>
    <scope>NUCLEOTIDE SEQUENCE</scope>
</reference>
<organism evidence="2">
    <name type="scientific">Vitis vinifera</name>
    <name type="common">Grape</name>
    <dbReference type="NCBI Taxonomy" id="29760"/>
    <lineage>
        <taxon>Eukaryota</taxon>
        <taxon>Viridiplantae</taxon>
        <taxon>Streptophyta</taxon>
        <taxon>Embryophyta</taxon>
        <taxon>Tracheophyta</taxon>
        <taxon>Spermatophyta</taxon>
        <taxon>Magnoliopsida</taxon>
        <taxon>eudicotyledons</taxon>
        <taxon>Gunneridae</taxon>
        <taxon>Pentapetalae</taxon>
        <taxon>rosids</taxon>
        <taxon>Vitales</taxon>
        <taxon>Vitaceae</taxon>
        <taxon>Viteae</taxon>
        <taxon>Vitis</taxon>
    </lineage>
</organism>
<dbReference type="AlphaFoldDB" id="A5B7A3"/>
<accession>A5B7A3</accession>
<sequence>MQGSWRTAGGLEGQDGAGRAWRGVGRGRKVSHAPSCAGAWGRVRLRLPVGFPLACRSASGGSEYVVGSRKRGRRKNSPERVAGMVEIRRR</sequence>
<protein>
    <submittedName>
        <fullName evidence="2">Uncharacterized protein</fullName>
    </submittedName>
</protein>
<name>A5B7A3_VITVI</name>
<feature type="region of interest" description="Disordered" evidence="1">
    <location>
        <begin position="1"/>
        <end position="34"/>
    </location>
</feature>
<feature type="region of interest" description="Disordered" evidence="1">
    <location>
        <begin position="66"/>
        <end position="90"/>
    </location>
</feature>
<evidence type="ECO:0000313" key="2">
    <source>
        <dbReference type="EMBL" id="CAN72073.1"/>
    </source>
</evidence>